<evidence type="ECO:0000256" key="5">
    <source>
        <dbReference type="ARBA" id="ARBA00023136"/>
    </source>
</evidence>
<evidence type="ECO:0000256" key="6">
    <source>
        <dbReference type="ARBA" id="ARBA00024338"/>
    </source>
</evidence>
<feature type="transmembrane region" description="Helical" evidence="8">
    <location>
        <begin position="366"/>
        <end position="393"/>
    </location>
</feature>
<evidence type="ECO:0000259" key="9">
    <source>
        <dbReference type="PROSITE" id="PS50850"/>
    </source>
</evidence>
<feature type="compositionally biased region" description="Basic and acidic residues" evidence="7">
    <location>
        <begin position="1"/>
        <end position="22"/>
    </location>
</feature>
<dbReference type="PANTHER" id="PTHR23505:SF79">
    <property type="entry name" value="PROTEIN SPINSTER"/>
    <property type="match status" value="1"/>
</dbReference>
<protein>
    <submittedName>
        <fullName evidence="10">Major facilitator superfamily protein (MFS)</fullName>
    </submittedName>
</protein>
<dbReference type="SUPFAM" id="SSF103473">
    <property type="entry name" value="MFS general substrate transporter"/>
    <property type="match status" value="1"/>
</dbReference>
<feature type="transmembrane region" description="Helical" evidence="8">
    <location>
        <begin position="305"/>
        <end position="328"/>
    </location>
</feature>
<dbReference type="InterPro" id="IPR020846">
    <property type="entry name" value="MFS_dom"/>
</dbReference>
<evidence type="ECO:0000256" key="4">
    <source>
        <dbReference type="ARBA" id="ARBA00022989"/>
    </source>
</evidence>
<comment type="subcellular location">
    <subcellularLocation>
        <location evidence="1">Membrane</location>
        <topology evidence="1">Multi-pass membrane protein</topology>
    </subcellularLocation>
</comment>
<evidence type="ECO:0000256" key="3">
    <source>
        <dbReference type="ARBA" id="ARBA00022692"/>
    </source>
</evidence>
<dbReference type="GO" id="GO:0016020">
    <property type="term" value="C:membrane"/>
    <property type="evidence" value="ECO:0007669"/>
    <property type="project" value="UniProtKB-SubCell"/>
</dbReference>
<organism evidence="10 11">
    <name type="scientific">Trypanosoma brucei equiperdum</name>
    <dbReference type="NCBI Taxonomy" id="630700"/>
    <lineage>
        <taxon>Eukaryota</taxon>
        <taxon>Discoba</taxon>
        <taxon>Euglenozoa</taxon>
        <taxon>Kinetoplastea</taxon>
        <taxon>Metakinetoplastina</taxon>
        <taxon>Trypanosomatida</taxon>
        <taxon>Trypanosomatidae</taxon>
        <taxon>Trypanosoma</taxon>
    </lineage>
</organism>
<dbReference type="Proteomes" id="UP000266743">
    <property type="component" value="Chromosome 10"/>
</dbReference>
<accession>A0A3L6KXI0</accession>
<feature type="transmembrane region" description="Helical" evidence="8">
    <location>
        <begin position="265"/>
        <end position="285"/>
    </location>
</feature>
<feature type="region of interest" description="Disordered" evidence="7">
    <location>
        <begin position="1"/>
        <end position="36"/>
    </location>
</feature>
<evidence type="ECO:0000256" key="2">
    <source>
        <dbReference type="ARBA" id="ARBA00022448"/>
    </source>
</evidence>
<gene>
    <name evidence="10" type="ORF">DPX39_100147000</name>
</gene>
<comment type="caution">
    <text evidence="10">The sequence shown here is derived from an EMBL/GenBank/DDBJ whole genome shotgun (WGS) entry which is preliminary data.</text>
</comment>
<keyword evidence="5 8" id="KW-0472">Membrane</keyword>
<name>A0A3L6KXI0_9TRYP</name>
<evidence type="ECO:0000256" key="7">
    <source>
        <dbReference type="SAM" id="MobiDB-lite"/>
    </source>
</evidence>
<feature type="transmembrane region" description="Helical" evidence="8">
    <location>
        <begin position="214"/>
        <end position="235"/>
    </location>
</feature>
<comment type="similarity">
    <text evidence="6">Belongs to the major facilitator superfamily. Spinster (TC 2.A.1.49) family.</text>
</comment>
<dbReference type="EMBL" id="QSBY01000010">
    <property type="protein sequence ID" value="RHW69064.1"/>
    <property type="molecule type" value="Genomic_DNA"/>
</dbReference>
<sequence length="527" mass="56372">MMASEDKTQRNDPHETNEHEEVQTTPEEVDPTAEEPVSRWGRLMTPRIVLSIFTLLNFVTYYDRGAIAGCLVVIKGDPTIAGSSNVLTDTKAGLLFSGFMIGFMVACPLFAGLGGVVQSKWIIAVGIIAWAAALVGTGLARSYEFLLACRIFDGVGEAAFVGFTVTVIDAIAPPESRTSWIGTFYSMIPVGTAVGMAAGGVMGAYGSVGGLEGWRVTFLSLAIAAIPILLLIVFLPKRYNMRQKRDNEYLPIHKATFHIFTNARYLLVVFGYAMYCFVIGGLSVWSIPFLVDGPMELTNMTASMIMGGTTALTGIIGSIVGGVVVDKLGGSLGSSGTMKCQLFCVVMIAVSVPAGLAALFMEVTWLFTSLLVVSVFTLFAVTAPINSAILTVVPWDQRAYAVSYSVLLIHLLGDFPSPTLAGYLSDNAFSRGCPAHGNNTQCGNDIDNLCKWINKTGNSTDGHCVSKYQLRNALLVIFSFLGLAIPCWLAVYYILSREASAPHSNADSEGSETGGNKKTEEAEKANS</sequence>
<evidence type="ECO:0000313" key="11">
    <source>
        <dbReference type="Proteomes" id="UP000266743"/>
    </source>
</evidence>
<dbReference type="AlphaFoldDB" id="A0A3L6KXI0"/>
<feature type="compositionally biased region" description="Basic and acidic residues" evidence="7">
    <location>
        <begin position="515"/>
        <end position="527"/>
    </location>
</feature>
<keyword evidence="3 8" id="KW-0812">Transmembrane</keyword>
<keyword evidence="4 8" id="KW-1133">Transmembrane helix</keyword>
<feature type="transmembrane region" description="Helical" evidence="8">
    <location>
        <begin position="94"/>
        <end position="114"/>
    </location>
</feature>
<dbReference type="PROSITE" id="PS50850">
    <property type="entry name" value="MFS"/>
    <property type="match status" value="1"/>
</dbReference>
<dbReference type="InterPro" id="IPR011701">
    <property type="entry name" value="MFS"/>
</dbReference>
<dbReference type="Pfam" id="PF07690">
    <property type="entry name" value="MFS_1"/>
    <property type="match status" value="1"/>
</dbReference>
<dbReference type="PANTHER" id="PTHR23505">
    <property type="entry name" value="SPINSTER"/>
    <property type="match status" value="1"/>
</dbReference>
<feature type="transmembrane region" description="Helical" evidence="8">
    <location>
        <begin position="473"/>
        <end position="495"/>
    </location>
</feature>
<dbReference type="InterPro" id="IPR036259">
    <property type="entry name" value="MFS_trans_sf"/>
</dbReference>
<feature type="transmembrane region" description="Helical" evidence="8">
    <location>
        <begin position="184"/>
        <end position="208"/>
    </location>
</feature>
<evidence type="ECO:0000256" key="8">
    <source>
        <dbReference type="SAM" id="Phobius"/>
    </source>
</evidence>
<dbReference type="GO" id="GO:0022857">
    <property type="term" value="F:transmembrane transporter activity"/>
    <property type="evidence" value="ECO:0007669"/>
    <property type="project" value="InterPro"/>
</dbReference>
<feature type="transmembrane region" description="Helical" evidence="8">
    <location>
        <begin position="340"/>
        <end position="360"/>
    </location>
</feature>
<feature type="region of interest" description="Disordered" evidence="7">
    <location>
        <begin position="502"/>
        <end position="527"/>
    </location>
</feature>
<evidence type="ECO:0000313" key="10">
    <source>
        <dbReference type="EMBL" id="RHW69064.1"/>
    </source>
</evidence>
<dbReference type="Gene3D" id="1.20.1250.20">
    <property type="entry name" value="MFS general substrate transporter like domains"/>
    <property type="match status" value="1"/>
</dbReference>
<keyword evidence="2" id="KW-0813">Transport</keyword>
<feature type="domain" description="Major facilitator superfamily (MFS) profile" evidence="9">
    <location>
        <begin position="49"/>
        <end position="499"/>
    </location>
</feature>
<proteinExistence type="inferred from homology"/>
<evidence type="ECO:0000256" key="1">
    <source>
        <dbReference type="ARBA" id="ARBA00004141"/>
    </source>
</evidence>
<dbReference type="InterPro" id="IPR044770">
    <property type="entry name" value="MFS_spinster-like"/>
</dbReference>
<feature type="transmembrane region" description="Helical" evidence="8">
    <location>
        <begin position="121"/>
        <end position="139"/>
    </location>
</feature>
<reference evidence="10 11" key="1">
    <citation type="submission" date="2018-09" db="EMBL/GenBank/DDBJ databases">
        <title>whole genome sequence of T. equiperdum IVM-t1 strain.</title>
        <authorList>
            <person name="Suganuma K."/>
        </authorList>
    </citation>
    <scope>NUCLEOTIDE SEQUENCE [LARGE SCALE GENOMIC DNA]</scope>
    <source>
        <strain evidence="10 11">IVM-t1</strain>
    </source>
</reference>